<reference evidence="2" key="1">
    <citation type="submission" date="2021-01" db="EMBL/GenBank/DDBJ databases">
        <authorList>
            <consortium name="Aspergillus luchuensis mut. kawachii IFO 4304 genome sequencing consortium"/>
            <person name="Kazuki M."/>
            <person name="Futagami T."/>
        </authorList>
    </citation>
    <scope>NUCLEOTIDE SEQUENCE</scope>
    <source>
        <strain evidence="2">IFO 4308</strain>
    </source>
</reference>
<organism evidence="2 3">
    <name type="scientific">Aspergillus kawachii</name>
    <name type="common">White koji mold</name>
    <name type="synonym">Aspergillus awamori var. kawachi</name>
    <dbReference type="NCBI Taxonomy" id="1069201"/>
    <lineage>
        <taxon>Eukaryota</taxon>
        <taxon>Fungi</taxon>
        <taxon>Dikarya</taxon>
        <taxon>Ascomycota</taxon>
        <taxon>Pezizomycotina</taxon>
        <taxon>Eurotiomycetes</taxon>
        <taxon>Eurotiomycetidae</taxon>
        <taxon>Eurotiales</taxon>
        <taxon>Aspergillaceae</taxon>
        <taxon>Aspergillus</taxon>
        <taxon>Aspergillus subgen. Circumdati</taxon>
    </lineage>
</organism>
<proteinExistence type="predicted"/>
<dbReference type="Proteomes" id="UP000661280">
    <property type="component" value="Chromosome 2"/>
</dbReference>
<feature type="compositionally biased region" description="Basic and acidic residues" evidence="1">
    <location>
        <begin position="437"/>
        <end position="449"/>
    </location>
</feature>
<dbReference type="EMBL" id="AP024426">
    <property type="protein sequence ID" value="BCR95633.1"/>
    <property type="molecule type" value="Genomic_DNA"/>
</dbReference>
<evidence type="ECO:0000313" key="3">
    <source>
        <dbReference type="Proteomes" id="UP000661280"/>
    </source>
</evidence>
<sequence length="521" mass="59399">MDITCSSPFVSAPIQEMVAEPIDIVLDEPTDTCAMVEEKADEIIEAENESLDQLMIEFTRGFDPGSFVDEVSKSIPRILKDIFPGSYEHLLSMLFESDDKMHATQMKLEEWLLKRYPQILNKIDTERQETNITDETYFGAEIEVLRKMVAFLRKESDKPVFWLNARRASPIKAREQLEASIRVIELFKSDVMIAMKMDTEDRKIYNPLPVSTERTALLSIKQLRIDACKASLSWEGYMDSAIVFTSFFHAYKAYTCVHKPDKARAWGWLPPQGLAPPRLSAEIAQVGDLVKWDFEHENSAFDLLLKTALWLGMARGLPAVHLFCDVARLFTTHKPSPTANEPYIRFLRHLAQTRVSIAGIKSTPPTPVPFKGSDENTNRGYFEDVFDSDKILEKDLTKTLSLLAMNTNDFKLSATPPKYSFRKKAKMIEQACVVEENHTKKWPQKDPHPVKPPSPIPEEPEPASPPQDTEPDFLDQIEYVSLHPYMKIKTKENLSTLSKARRATLFFSPPREIAAATVQRL</sequence>
<keyword evidence="3" id="KW-1185">Reference proteome</keyword>
<dbReference type="KEGG" id="aluc:AKAW2_20573S"/>
<dbReference type="AlphaFoldDB" id="A0A7R7W420"/>
<dbReference type="OrthoDB" id="4183264at2759"/>
<dbReference type="GeneID" id="64956958"/>
<feature type="compositionally biased region" description="Pro residues" evidence="1">
    <location>
        <begin position="450"/>
        <end position="465"/>
    </location>
</feature>
<dbReference type="RefSeq" id="XP_041539399.1">
    <property type="nucleotide sequence ID" value="XM_041685300.1"/>
</dbReference>
<reference evidence="2" key="2">
    <citation type="submission" date="2021-02" db="EMBL/GenBank/DDBJ databases">
        <title>Aspergillus luchuensis mut. kawachii IFO 4304 genome sequence.</title>
        <authorList>
            <person name="Mori K."/>
            <person name="Kadooka C."/>
            <person name="Goto M."/>
            <person name="Futagami T."/>
        </authorList>
    </citation>
    <scope>NUCLEOTIDE SEQUENCE</scope>
    <source>
        <strain evidence="2">IFO 4308</strain>
    </source>
</reference>
<evidence type="ECO:0000313" key="2">
    <source>
        <dbReference type="EMBL" id="BCR95633.1"/>
    </source>
</evidence>
<name>A0A7R7W420_ASPKA</name>
<protein>
    <submittedName>
        <fullName evidence="2">Uncharacterized protein</fullName>
    </submittedName>
</protein>
<gene>
    <name evidence="2" type="ORF">AKAW2_20573S</name>
</gene>
<accession>A0A7R7W420</accession>
<feature type="region of interest" description="Disordered" evidence="1">
    <location>
        <begin position="437"/>
        <end position="471"/>
    </location>
</feature>
<evidence type="ECO:0000256" key="1">
    <source>
        <dbReference type="SAM" id="MobiDB-lite"/>
    </source>
</evidence>